<accession>A9G4P8</accession>
<dbReference type="KEGG" id="scl:sce8754"/>
<name>A9G4P8_SORC5</name>
<dbReference type="AlphaFoldDB" id="A9G4P8"/>
<gene>
    <name evidence="1" type="ordered locus">sce8754</name>
</gene>
<dbReference type="STRING" id="448385.sce8754"/>
<dbReference type="Proteomes" id="UP000002139">
    <property type="component" value="Chromosome"/>
</dbReference>
<dbReference type="HOGENOM" id="CLU_2371295_0_0_7"/>
<evidence type="ECO:0000313" key="2">
    <source>
        <dbReference type="Proteomes" id="UP000002139"/>
    </source>
</evidence>
<reference evidence="1 2" key="1">
    <citation type="journal article" date="2007" name="Nat. Biotechnol.">
        <title>Complete genome sequence of the myxobacterium Sorangium cellulosum.</title>
        <authorList>
            <person name="Schneiker S."/>
            <person name="Perlova O."/>
            <person name="Kaiser O."/>
            <person name="Gerth K."/>
            <person name="Alici A."/>
            <person name="Altmeyer M.O."/>
            <person name="Bartels D."/>
            <person name="Bekel T."/>
            <person name="Beyer S."/>
            <person name="Bode E."/>
            <person name="Bode H.B."/>
            <person name="Bolten C.J."/>
            <person name="Choudhuri J.V."/>
            <person name="Doss S."/>
            <person name="Elnakady Y.A."/>
            <person name="Frank B."/>
            <person name="Gaigalat L."/>
            <person name="Goesmann A."/>
            <person name="Groeger C."/>
            <person name="Gross F."/>
            <person name="Jelsbak L."/>
            <person name="Jelsbak L."/>
            <person name="Kalinowski J."/>
            <person name="Kegler C."/>
            <person name="Knauber T."/>
            <person name="Konietzny S."/>
            <person name="Kopp M."/>
            <person name="Krause L."/>
            <person name="Krug D."/>
            <person name="Linke B."/>
            <person name="Mahmud T."/>
            <person name="Martinez-Arias R."/>
            <person name="McHardy A.C."/>
            <person name="Merai M."/>
            <person name="Meyer F."/>
            <person name="Mormann S."/>
            <person name="Munoz-Dorado J."/>
            <person name="Perez J."/>
            <person name="Pradella S."/>
            <person name="Rachid S."/>
            <person name="Raddatz G."/>
            <person name="Rosenau F."/>
            <person name="Rueckert C."/>
            <person name="Sasse F."/>
            <person name="Scharfe M."/>
            <person name="Schuster S.C."/>
            <person name="Suen G."/>
            <person name="Treuner-Lange A."/>
            <person name="Velicer G.J."/>
            <person name="Vorholter F.-J."/>
            <person name="Weissman K.J."/>
            <person name="Welch R.D."/>
            <person name="Wenzel S.C."/>
            <person name="Whitworth D.E."/>
            <person name="Wilhelm S."/>
            <person name="Wittmann C."/>
            <person name="Bloecker H."/>
            <person name="Puehler A."/>
            <person name="Mueller R."/>
        </authorList>
    </citation>
    <scope>NUCLEOTIDE SEQUENCE [LARGE SCALE GENOMIC DNA]</scope>
    <source>
        <strain evidence="2">So ce56</strain>
    </source>
</reference>
<proteinExistence type="predicted"/>
<protein>
    <submittedName>
        <fullName evidence="1">Uncharacterized protein</fullName>
    </submittedName>
</protein>
<sequence>MTDDPFTLVVINGNGDGYYVIDSRDLGPPKRPLEPICKELVEQRVATQHVPYADAPLAHRLVEQELARGGAAEEVGPAEFCGTFYFNLNAFKPQD</sequence>
<dbReference type="EMBL" id="AM746676">
    <property type="protein sequence ID" value="CAN98926.1"/>
    <property type="molecule type" value="Genomic_DNA"/>
</dbReference>
<evidence type="ECO:0000313" key="1">
    <source>
        <dbReference type="EMBL" id="CAN98926.1"/>
    </source>
</evidence>
<organism evidence="1 2">
    <name type="scientific">Sorangium cellulosum (strain So ce56)</name>
    <name type="common">Polyangium cellulosum (strain So ce56)</name>
    <dbReference type="NCBI Taxonomy" id="448385"/>
    <lineage>
        <taxon>Bacteria</taxon>
        <taxon>Pseudomonadati</taxon>
        <taxon>Myxococcota</taxon>
        <taxon>Polyangia</taxon>
        <taxon>Polyangiales</taxon>
        <taxon>Polyangiaceae</taxon>
        <taxon>Sorangium</taxon>
    </lineage>
</organism>
<keyword evidence="2" id="KW-1185">Reference proteome</keyword>